<gene>
    <name evidence="1" type="ORF">SUNI508_05822</name>
</gene>
<accession>A0ABR2V388</accession>
<keyword evidence="2" id="KW-1185">Reference proteome</keyword>
<proteinExistence type="predicted"/>
<name>A0ABR2V388_9PEZI</name>
<protein>
    <submittedName>
        <fullName evidence="1">Uncharacterized protein</fullName>
    </submittedName>
</protein>
<evidence type="ECO:0000313" key="1">
    <source>
        <dbReference type="EMBL" id="KAK9421284.1"/>
    </source>
</evidence>
<dbReference type="EMBL" id="JARVKF010000190">
    <property type="protein sequence ID" value="KAK9421284.1"/>
    <property type="molecule type" value="Genomic_DNA"/>
</dbReference>
<dbReference type="Proteomes" id="UP001408356">
    <property type="component" value="Unassembled WGS sequence"/>
</dbReference>
<organism evidence="1 2">
    <name type="scientific">Seiridium unicorne</name>
    <dbReference type="NCBI Taxonomy" id="138068"/>
    <lineage>
        <taxon>Eukaryota</taxon>
        <taxon>Fungi</taxon>
        <taxon>Dikarya</taxon>
        <taxon>Ascomycota</taxon>
        <taxon>Pezizomycotina</taxon>
        <taxon>Sordariomycetes</taxon>
        <taxon>Xylariomycetidae</taxon>
        <taxon>Amphisphaeriales</taxon>
        <taxon>Sporocadaceae</taxon>
        <taxon>Seiridium</taxon>
    </lineage>
</organism>
<reference evidence="1 2" key="1">
    <citation type="journal article" date="2024" name="J. Plant Pathol.">
        <title>Sequence and assembly of the genome of Seiridium unicorne, isolate CBS 538.82, causal agent of cypress canker disease.</title>
        <authorList>
            <person name="Scali E."/>
            <person name="Rocca G.D."/>
            <person name="Danti R."/>
            <person name="Garbelotto M."/>
            <person name="Barberini S."/>
            <person name="Baroncelli R."/>
            <person name="Emiliani G."/>
        </authorList>
    </citation>
    <scope>NUCLEOTIDE SEQUENCE [LARGE SCALE GENOMIC DNA]</scope>
    <source>
        <strain evidence="1 2">BM-138-508</strain>
    </source>
</reference>
<comment type="caution">
    <text evidence="1">The sequence shown here is derived from an EMBL/GenBank/DDBJ whole genome shotgun (WGS) entry which is preliminary data.</text>
</comment>
<evidence type="ECO:0000313" key="2">
    <source>
        <dbReference type="Proteomes" id="UP001408356"/>
    </source>
</evidence>
<sequence length="174" mass="19302">MDGIDPQRQRILVQVCNFGEISPQEASHLSNGPALDISELGQHLRGLQSIENKHVFQRLTLLATRINLLREAANHQKWSSPTHITARGAVATSKDPVAGQYLWIRPMKGEQVNFELDDTLLAALTNFTTGLGRDAYDIGSVMGNVWELGWSPDANELWIEEEVSEPGVKATIME</sequence>